<accession>A0A2N9XI51</accession>
<dbReference type="EMBL" id="MEIU01000055">
    <property type="protein sequence ID" value="PIT60274.1"/>
    <property type="molecule type" value="Genomic_DNA"/>
</dbReference>
<dbReference type="RefSeq" id="WP_100100136.1">
    <property type="nucleotide sequence ID" value="NZ_MEIO01000033.1"/>
</dbReference>
<name>A0A2N9XI51_9NEIS</name>
<evidence type="ECO:0000313" key="2">
    <source>
        <dbReference type="EMBL" id="PIT60406.1"/>
    </source>
</evidence>
<dbReference type="EMBL" id="MEIU01000049">
    <property type="protein sequence ID" value="PIT60406.1"/>
    <property type="molecule type" value="Genomic_DNA"/>
</dbReference>
<proteinExistence type="predicted"/>
<dbReference type="Proteomes" id="UP000230463">
    <property type="component" value="Unassembled WGS sequence"/>
</dbReference>
<evidence type="ECO:0000313" key="3">
    <source>
        <dbReference type="Proteomes" id="UP000230463"/>
    </source>
</evidence>
<comment type="caution">
    <text evidence="2">The sequence shown here is derived from an EMBL/GenBank/DDBJ whole genome shotgun (WGS) entry which is preliminary data.</text>
</comment>
<organism evidence="2 3">
    <name type="scientific">Snodgrassella alvi</name>
    <dbReference type="NCBI Taxonomy" id="1196083"/>
    <lineage>
        <taxon>Bacteria</taxon>
        <taxon>Pseudomonadati</taxon>
        <taxon>Pseudomonadota</taxon>
        <taxon>Betaproteobacteria</taxon>
        <taxon>Neisseriales</taxon>
        <taxon>Neisseriaceae</taxon>
        <taxon>Snodgrassella</taxon>
    </lineage>
</organism>
<protein>
    <submittedName>
        <fullName evidence="2">Uncharacterized protein</fullName>
    </submittedName>
</protein>
<dbReference type="AlphaFoldDB" id="A0A2N9XI51"/>
<reference evidence="2 3" key="1">
    <citation type="journal article" date="2017" name="MBio">
        <title>Type VI secretion-mediated competition in the bee gut microbiome.</title>
        <authorList>
            <person name="Steele M.I."/>
            <person name="Kwong W.K."/>
            <person name="Powell J.E."/>
            <person name="Whiteley M."/>
            <person name="Moran N.A."/>
        </authorList>
    </citation>
    <scope>NUCLEOTIDE SEQUENCE [LARGE SCALE GENOMIC DNA]</scope>
    <source>
        <strain evidence="2 3">HK3</strain>
    </source>
</reference>
<evidence type="ECO:0000313" key="1">
    <source>
        <dbReference type="EMBL" id="PIT60274.1"/>
    </source>
</evidence>
<sequence>MRSNASIFNKLESRNQQTKIEAQEAGSGDGAKWKVLKELGDDCIAEQRRQKALFRQPKQ</sequence>
<gene>
    <name evidence="2" type="ORF">BHC57_04180</name>
    <name evidence="1" type="ORF">BHC57_04570</name>
</gene>